<dbReference type="GO" id="GO:0004674">
    <property type="term" value="F:protein serine/threonine kinase activity"/>
    <property type="evidence" value="ECO:0007669"/>
    <property type="project" value="UniProtKB-EC"/>
</dbReference>
<dbReference type="SUPFAM" id="SSF56112">
    <property type="entry name" value="Protein kinase-like (PK-like)"/>
    <property type="match status" value="1"/>
</dbReference>
<feature type="domain" description="Protein kinase" evidence="11">
    <location>
        <begin position="460"/>
        <end position="841"/>
    </location>
</feature>
<dbReference type="AlphaFoldDB" id="A0A5C6G4L3"/>
<dbReference type="PROSITE" id="PS50011">
    <property type="entry name" value="PROTEIN_KINASE_DOM"/>
    <property type="match status" value="1"/>
</dbReference>
<dbReference type="Pfam" id="PF17667">
    <property type="entry name" value="Pkinase_fungal"/>
    <property type="match status" value="1"/>
</dbReference>
<dbReference type="InterPro" id="IPR040976">
    <property type="entry name" value="Pkinase_fungal"/>
</dbReference>
<dbReference type="Proteomes" id="UP000317257">
    <property type="component" value="Unassembled WGS sequence"/>
</dbReference>
<reference evidence="13" key="1">
    <citation type="submission" date="2018-12" db="EMBL/GenBank/DDBJ databases">
        <title>The complete genome of Metarhizium rileyi, a key fungal pathogen of Lepidoptera.</title>
        <authorList>
            <person name="Binneck E."/>
            <person name="Lastra C.C.L."/>
            <person name="Sosa-Gomez D.R."/>
        </authorList>
    </citation>
    <scope>NUCLEOTIDE SEQUENCE [LARGE SCALE GENOMIC DNA]</scope>
    <source>
        <strain evidence="13">Cep018-CH2</strain>
    </source>
</reference>
<comment type="caution">
    <text evidence="12">The sequence shown here is derived from an EMBL/GenBank/DDBJ whole genome shotgun (WGS) entry which is preliminary data.</text>
</comment>
<dbReference type="EC" id="2.7.11.1" evidence="3"/>
<dbReference type="InterPro" id="IPR000719">
    <property type="entry name" value="Prot_kinase_dom"/>
</dbReference>
<dbReference type="PANTHER" id="PTHR38248:SF2">
    <property type="entry name" value="FUNK1 11"/>
    <property type="match status" value="1"/>
</dbReference>
<dbReference type="PROSITE" id="PS00109">
    <property type="entry name" value="PROTEIN_KINASE_TYR"/>
    <property type="match status" value="1"/>
</dbReference>
<comment type="catalytic activity">
    <reaction evidence="8">
        <text>L-threonyl-[protein] + ATP = O-phospho-L-threonyl-[protein] + ADP + H(+)</text>
        <dbReference type="Rhea" id="RHEA:46608"/>
        <dbReference type="Rhea" id="RHEA-COMP:11060"/>
        <dbReference type="Rhea" id="RHEA-COMP:11605"/>
        <dbReference type="ChEBI" id="CHEBI:15378"/>
        <dbReference type="ChEBI" id="CHEBI:30013"/>
        <dbReference type="ChEBI" id="CHEBI:30616"/>
        <dbReference type="ChEBI" id="CHEBI:61977"/>
        <dbReference type="ChEBI" id="CHEBI:456216"/>
        <dbReference type="EC" id="2.7.11.1"/>
    </reaction>
</comment>
<protein>
    <recommendedName>
        <fullName evidence="5">EKC/KEOPS complex subunit BUD32</fullName>
        <ecNumber evidence="3">2.7.11.1</ecNumber>
    </recommendedName>
    <alternativeName>
        <fullName evidence="6 7">Atypical Serine/threonine protein kinase BUD32</fullName>
    </alternativeName>
    <alternativeName>
        <fullName evidence="4">EKC/KEOPS complex subunit bud32</fullName>
    </alternativeName>
</protein>
<sequence>MSVLLLTLKTASQQGQIKPGNTHTKPVDTVLLSPFMMQHRIPVCPSAIRHGFSHPLDLLGPLPWLWPCVLKSSQRAEENTDTIFGIRIIAENPLGDALKNIRIKLRHGDDVLSESIVASLLGALVTSSAALDLPAPDGTTDVAEKLFIIRRNVRRGTLKLGNFKPLIDVVVTNSTDAEIWAAVIELINTVPPPSTIAPTFKGTPVKTSSSRLADSETRDIVEGELFEEIKNCTFRNVKGFCDKFFDPKTWRREQKAMLRAIMTAHNGETWIEFPSTPDEKPVWDWLWSLEDRFLTNAPHKLYTTRTANQFKERKGQMDIFWQTPATNANDTFEYKQVLVVGEQKKSYDTGRFKATLLQLARYVRGVFADQPTRRFVHAFSLCASTMELWVFDRSGPYSSGPFDIHDEPDKFARALVGYATIDDDAMGLDTFIERGDACRHVTLDDASGNKMRVRLDKAIVRQRAIVCRGTTCYRTQNNQVAKFSWASDKRKLEAEQLKLAEQRGVKGVARLVAYRQITTIVELREGLEFPERHPFRGETVHFEDPPSATGSTNTSSHKRESSSDNTSDNASGPKKRRSNSQKSRLATELNDELSIGKAKPSLYTPSEDPWENRIYSCLLVSPAGRVISEFMTIKELLESMRDAIKVHQSLYIAGNILHRDISSNNIIITQPETAEGFKGMLIDLDLAKVRDSGPSGARHQTGTMQFMAIEVLRTADHTYRHDLESFFYVLLWMCARQSWDNGFGGKEEPPRDSILRKWEIGTLKHIANAKVGHMTVNGLEEVMDEFPDIFDVVKPLCLKIRSIMFGETARLNIGTPSSDPDELYRAIITAYDEVIDALIKN</sequence>
<evidence type="ECO:0000256" key="4">
    <source>
        <dbReference type="ARBA" id="ARBA00013948"/>
    </source>
</evidence>
<evidence type="ECO:0000256" key="10">
    <source>
        <dbReference type="SAM" id="MobiDB-lite"/>
    </source>
</evidence>
<dbReference type="GO" id="GO:0005524">
    <property type="term" value="F:ATP binding"/>
    <property type="evidence" value="ECO:0007669"/>
    <property type="project" value="InterPro"/>
</dbReference>
<evidence type="ECO:0000259" key="11">
    <source>
        <dbReference type="PROSITE" id="PS50011"/>
    </source>
</evidence>
<evidence type="ECO:0000256" key="2">
    <source>
        <dbReference type="ARBA" id="ARBA00011534"/>
    </source>
</evidence>
<proteinExistence type="predicted"/>
<feature type="region of interest" description="Disordered" evidence="10">
    <location>
        <begin position="536"/>
        <end position="590"/>
    </location>
</feature>
<comment type="catalytic activity">
    <reaction evidence="9">
        <text>L-seryl-[protein] + ATP = O-phospho-L-seryl-[protein] + ADP + H(+)</text>
        <dbReference type="Rhea" id="RHEA:17989"/>
        <dbReference type="Rhea" id="RHEA-COMP:9863"/>
        <dbReference type="Rhea" id="RHEA-COMP:11604"/>
        <dbReference type="ChEBI" id="CHEBI:15378"/>
        <dbReference type="ChEBI" id="CHEBI:29999"/>
        <dbReference type="ChEBI" id="CHEBI:30616"/>
        <dbReference type="ChEBI" id="CHEBI:83421"/>
        <dbReference type="ChEBI" id="CHEBI:456216"/>
        <dbReference type="EC" id="2.7.11.1"/>
    </reaction>
</comment>
<name>A0A5C6G4L3_METRR</name>
<evidence type="ECO:0000256" key="6">
    <source>
        <dbReference type="ARBA" id="ARBA00030980"/>
    </source>
</evidence>
<evidence type="ECO:0000256" key="1">
    <source>
        <dbReference type="ARBA" id="ARBA00003747"/>
    </source>
</evidence>
<comment type="function">
    <text evidence="1">Component of the EKC/KEOPS complex that is required for the formation of a threonylcarbamoyl group on adenosine at position 37 (t(6)A37) in tRNAs that read codons beginning with adenine. The complex is probably involved in the transfer of the threonylcarbamoyl moiety of threonylcarbamoyl-AMP (TC-AMP) to the N6 group of A37. BUD32 has ATPase activity in the context of the EKC/KEOPS complex and likely plays a supporting role to the catalytic subunit KAE1. The EKC/KEOPS complex also promotes both telomere uncapping and telomere elongation. The complex is required for efficient recruitment of transcriptional coactivators.</text>
</comment>
<dbReference type="Gene3D" id="1.10.510.10">
    <property type="entry name" value="Transferase(Phosphotransferase) domain 1"/>
    <property type="match status" value="1"/>
</dbReference>
<evidence type="ECO:0000256" key="9">
    <source>
        <dbReference type="ARBA" id="ARBA00048679"/>
    </source>
</evidence>
<dbReference type="PANTHER" id="PTHR38248">
    <property type="entry name" value="FUNK1 6"/>
    <property type="match status" value="1"/>
</dbReference>
<dbReference type="InterPro" id="IPR008266">
    <property type="entry name" value="Tyr_kinase_AS"/>
</dbReference>
<evidence type="ECO:0000256" key="8">
    <source>
        <dbReference type="ARBA" id="ARBA00047899"/>
    </source>
</evidence>
<evidence type="ECO:0000256" key="7">
    <source>
        <dbReference type="ARBA" id="ARBA00033194"/>
    </source>
</evidence>
<dbReference type="InterPro" id="IPR011009">
    <property type="entry name" value="Kinase-like_dom_sf"/>
</dbReference>
<organism evidence="12 13">
    <name type="scientific">Metarhizium rileyi (strain RCEF 4871)</name>
    <name type="common">Nomuraea rileyi</name>
    <dbReference type="NCBI Taxonomy" id="1649241"/>
    <lineage>
        <taxon>Eukaryota</taxon>
        <taxon>Fungi</taxon>
        <taxon>Dikarya</taxon>
        <taxon>Ascomycota</taxon>
        <taxon>Pezizomycotina</taxon>
        <taxon>Sordariomycetes</taxon>
        <taxon>Hypocreomycetidae</taxon>
        <taxon>Hypocreales</taxon>
        <taxon>Clavicipitaceae</taxon>
        <taxon>Metarhizium</taxon>
    </lineage>
</organism>
<evidence type="ECO:0000313" key="12">
    <source>
        <dbReference type="EMBL" id="TWU72690.1"/>
    </source>
</evidence>
<evidence type="ECO:0000313" key="13">
    <source>
        <dbReference type="Proteomes" id="UP000317257"/>
    </source>
</evidence>
<comment type="subunit">
    <text evidence="2">Component of the EKC/KEOPS complex composed of at least BUD32, CGI121, GON7, KAE1 and PCC1; the whole complex dimerizes.</text>
</comment>
<accession>A0A5C6G4L3</accession>
<dbReference type="EMBL" id="SBHS01000025">
    <property type="protein sequence ID" value="TWU72690.1"/>
    <property type="molecule type" value="Genomic_DNA"/>
</dbReference>
<evidence type="ECO:0000256" key="5">
    <source>
        <dbReference type="ARBA" id="ARBA00019973"/>
    </source>
</evidence>
<evidence type="ECO:0000256" key="3">
    <source>
        <dbReference type="ARBA" id="ARBA00012513"/>
    </source>
</evidence>
<gene>
    <name evidence="12" type="ORF">ED733_003563</name>
</gene>